<reference evidence="2" key="1">
    <citation type="journal article" date="2019" name="Int. J. Syst. Evol. Microbiol.">
        <title>The Global Catalogue of Microorganisms (GCM) 10K type strain sequencing project: providing services to taxonomists for standard genome sequencing and annotation.</title>
        <authorList>
            <consortium name="The Broad Institute Genomics Platform"/>
            <consortium name="The Broad Institute Genome Sequencing Center for Infectious Disease"/>
            <person name="Wu L."/>
            <person name="Ma J."/>
        </authorList>
    </citation>
    <scope>NUCLEOTIDE SEQUENCE [LARGE SCALE GENOMIC DNA]</scope>
    <source>
        <strain evidence="2">JCM 18303</strain>
    </source>
</reference>
<evidence type="ECO:0000313" key="2">
    <source>
        <dbReference type="Proteomes" id="UP001428817"/>
    </source>
</evidence>
<organism evidence="1 2">
    <name type="scientific">Pseudonocardia eucalypti</name>
    <dbReference type="NCBI Taxonomy" id="648755"/>
    <lineage>
        <taxon>Bacteria</taxon>
        <taxon>Bacillati</taxon>
        <taxon>Actinomycetota</taxon>
        <taxon>Actinomycetes</taxon>
        <taxon>Pseudonocardiales</taxon>
        <taxon>Pseudonocardiaceae</taxon>
        <taxon>Pseudonocardia</taxon>
    </lineage>
</organism>
<name>A0ABP9PP57_9PSEU</name>
<comment type="caution">
    <text evidence="1">The sequence shown here is derived from an EMBL/GenBank/DDBJ whole genome shotgun (WGS) entry which is preliminary data.</text>
</comment>
<evidence type="ECO:0000313" key="1">
    <source>
        <dbReference type="EMBL" id="GAA5148966.1"/>
    </source>
</evidence>
<proteinExistence type="predicted"/>
<gene>
    <name evidence="1" type="ORF">GCM10023321_12060</name>
</gene>
<protein>
    <submittedName>
        <fullName evidence="1">Uncharacterized protein</fullName>
    </submittedName>
</protein>
<dbReference type="RefSeq" id="WP_185062768.1">
    <property type="nucleotide sequence ID" value="NZ_BAABJP010000004.1"/>
</dbReference>
<dbReference type="EMBL" id="BAABJP010000004">
    <property type="protein sequence ID" value="GAA5148966.1"/>
    <property type="molecule type" value="Genomic_DNA"/>
</dbReference>
<keyword evidence="2" id="KW-1185">Reference proteome</keyword>
<dbReference type="Proteomes" id="UP001428817">
    <property type="component" value="Unassembled WGS sequence"/>
</dbReference>
<sequence>MDSHIALRCPTQQAAENAALCLTEDPQLLSPRAVAVVWANRRGQYSVRHGRRPRNRWAWWLMMSVAIPYGGHPGLVQAQPQDNPLPARVCDEIIRLVARWLGPGEAAVVVTLGDPTPLLLVEAVREHVGGVVWSTLSHGDEELMAAILVKAPAD</sequence>
<accession>A0ABP9PP57</accession>